<name>A0A9N7YPP5_PLEPL</name>
<accession>A0A9N7YPP5</accession>
<evidence type="ECO:0000256" key="1">
    <source>
        <dbReference type="SAM" id="MobiDB-lite"/>
    </source>
</evidence>
<evidence type="ECO:0000313" key="3">
    <source>
        <dbReference type="Proteomes" id="UP001153269"/>
    </source>
</evidence>
<feature type="region of interest" description="Disordered" evidence="1">
    <location>
        <begin position="104"/>
        <end position="138"/>
    </location>
</feature>
<evidence type="ECO:0000313" key="2">
    <source>
        <dbReference type="EMBL" id="CAB1434920.1"/>
    </source>
</evidence>
<proteinExistence type="predicted"/>
<gene>
    <name evidence="2" type="ORF">PLEPLA_LOCUS23022</name>
</gene>
<protein>
    <submittedName>
        <fullName evidence="2">Uncharacterized protein</fullName>
    </submittedName>
</protein>
<keyword evidence="3" id="KW-1185">Reference proteome</keyword>
<comment type="caution">
    <text evidence="2">The sequence shown here is derived from an EMBL/GenBank/DDBJ whole genome shotgun (WGS) entry which is preliminary data.</text>
</comment>
<feature type="compositionally biased region" description="Basic and acidic residues" evidence="1">
    <location>
        <begin position="104"/>
        <end position="117"/>
    </location>
</feature>
<dbReference type="AlphaFoldDB" id="A0A9N7YPP5"/>
<dbReference type="Proteomes" id="UP001153269">
    <property type="component" value="Unassembled WGS sequence"/>
</dbReference>
<sequence length="138" mass="15638">MGAGVDAVPGEVWGTMQQECSLHCEPLSSFRSHSTRSQRRKSSRLCRPDREPRQKVLELAIETDQVEGWPLIHPTFIFFPLSIPLPSHLPLPATTCLQATTRVPREMSATEKKDRKGLTFHMAGSPRLKRPDNPRRLD</sequence>
<reference evidence="2" key="1">
    <citation type="submission" date="2020-03" db="EMBL/GenBank/DDBJ databases">
        <authorList>
            <person name="Weist P."/>
        </authorList>
    </citation>
    <scope>NUCLEOTIDE SEQUENCE</scope>
</reference>
<feature type="compositionally biased region" description="Basic residues" evidence="1">
    <location>
        <begin position="33"/>
        <end position="44"/>
    </location>
</feature>
<feature type="region of interest" description="Disordered" evidence="1">
    <location>
        <begin position="30"/>
        <end position="53"/>
    </location>
</feature>
<dbReference type="EMBL" id="CADEAL010001713">
    <property type="protein sequence ID" value="CAB1434920.1"/>
    <property type="molecule type" value="Genomic_DNA"/>
</dbReference>
<feature type="compositionally biased region" description="Basic and acidic residues" evidence="1">
    <location>
        <begin position="129"/>
        <end position="138"/>
    </location>
</feature>
<organism evidence="2 3">
    <name type="scientific">Pleuronectes platessa</name>
    <name type="common">European plaice</name>
    <dbReference type="NCBI Taxonomy" id="8262"/>
    <lineage>
        <taxon>Eukaryota</taxon>
        <taxon>Metazoa</taxon>
        <taxon>Chordata</taxon>
        <taxon>Craniata</taxon>
        <taxon>Vertebrata</taxon>
        <taxon>Euteleostomi</taxon>
        <taxon>Actinopterygii</taxon>
        <taxon>Neopterygii</taxon>
        <taxon>Teleostei</taxon>
        <taxon>Neoteleostei</taxon>
        <taxon>Acanthomorphata</taxon>
        <taxon>Carangaria</taxon>
        <taxon>Pleuronectiformes</taxon>
        <taxon>Pleuronectoidei</taxon>
        <taxon>Pleuronectidae</taxon>
        <taxon>Pleuronectes</taxon>
    </lineage>
</organism>